<reference evidence="6" key="1">
    <citation type="submission" date="2020-11" db="EMBL/GenBank/DDBJ databases">
        <title>Nocardia NEAU-351.nov., a novel actinomycete isolated from the cow dung.</title>
        <authorList>
            <person name="Zhang X."/>
        </authorList>
    </citation>
    <scope>NUCLEOTIDE SEQUENCE</scope>
    <source>
        <strain evidence="6">NEAU-351</strain>
    </source>
</reference>
<proteinExistence type="predicted"/>
<keyword evidence="7" id="KW-1185">Reference proteome</keyword>
<dbReference type="RefSeq" id="WP_196153043.1">
    <property type="nucleotide sequence ID" value="NZ_JADMLG010000017.1"/>
</dbReference>
<feature type="domain" description="HTH tetR-type" evidence="5">
    <location>
        <begin position="11"/>
        <end position="71"/>
    </location>
</feature>
<evidence type="ECO:0000256" key="4">
    <source>
        <dbReference type="PROSITE-ProRule" id="PRU00335"/>
    </source>
</evidence>
<dbReference type="EMBL" id="JADMLG010000017">
    <property type="protein sequence ID" value="MBH0780743.1"/>
    <property type="molecule type" value="Genomic_DNA"/>
</dbReference>
<protein>
    <submittedName>
        <fullName evidence="6">TetR/AcrR family transcriptional regulator</fullName>
    </submittedName>
</protein>
<dbReference type="GO" id="GO:0000976">
    <property type="term" value="F:transcription cis-regulatory region binding"/>
    <property type="evidence" value="ECO:0007669"/>
    <property type="project" value="TreeGrafter"/>
</dbReference>
<accession>A0A931N7H0</accession>
<keyword evidence="1" id="KW-0805">Transcription regulation</keyword>
<dbReference type="PANTHER" id="PTHR30055">
    <property type="entry name" value="HTH-TYPE TRANSCRIPTIONAL REGULATOR RUTR"/>
    <property type="match status" value="1"/>
</dbReference>
<dbReference type="InterPro" id="IPR009057">
    <property type="entry name" value="Homeodomain-like_sf"/>
</dbReference>
<dbReference type="Gene3D" id="1.10.357.10">
    <property type="entry name" value="Tetracycline Repressor, domain 2"/>
    <property type="match status" value="1"/>
</dbReference>
<dbReference type="Proteomes" id="UP000655751">
    <property type="component" value="Unassembled WGS sequence"/>
</dbReference>
<dbReference type="PROSITE" id="PS50977">
    <property type="entry name" value="HTH_TETR_2"/>
    <property type="match status" value="1"/>
</dbReference>
<dbReference type="GO" id="GO:0003700">
    <property type="term" value="F:DNA-binding transcription factor activity"/>
    <property type="evidence" value="ECO:0007669"/>
    <property type="project" value="TreeGrafter"/>
</dbReference>
<evidence type="ECO:0000259" key="5">
    <source>
        <dbReference type="PROSITE" id="PS50977"/>
    </source>
</evidence>
<sequence>MTVRRVGARSAGTREQIVVAARAVMAERGCGAITYRAVAGKAGCAPGLVQYHFSDLDALLAAVIDAGTEQAIARLSELAEQTRPLHSLWRHSTDPASTALFGQLMELAAHRPTVGEALARGGQRVRAALITMVERSWPDAPLPDLPLTPAALVFTLTAIPHMLHMERAYGATLAHPETITFIESLLDRLEPEAPEHEQHT</sequence>
<keyword evidence="3" id="KW-0804">Transcription</keyword>
<organism evidence="6 7">
    <name type="scientific">Nocardia bovistercoris</name>
    <dbReference type="NCBI Taxonomy" id="2785916"/>
    <lineage>
        <taxon>Bacteria</taxon>
        <taxon>Bacillati</taxon>
        <taxon>Actinomycetota</taxon>
        <taxon>Actinomycetes</taxon>
        <taxon>Mycobacteriales</taxon>
        <taxon>Nocardiaceae</taxon>
        <taxon>Nocardia</taxon>
    </lineage>
</organism>
<dbReference type="Pfam" id="PF00440">
    <property type="entry name" value="TetR_N"/>
    <property type="match status" value="1"/>
</dbReference>
<gene>
    <name evidence="6" type="ORF">IT779_31185</name>
</gene>
<evidence type="ECO:0000256" key="1">
    <source>
        <dbReference type="ARBA" id="ARBA00023015"/>
    </source>
</evidence>
<name>A0A931N7H0_9NOCA</name>
<dbReference type="InterPro" id="IPR050109">
    <property type="entry name" value="HTH-type_TetR-like_transc_reg"/>
</dbReference>
<keyword evidence="2 4" id="KW-0238">DNA-binding</keyword>
<evidence type="ECO:0000256" key="3">
    <source>
        <dbReference type="ARBA" id="ARBA00023163"/>
    </source>
</evidence>
<comment type="caution">
    <text evidence="6">The sequence shown here is derived from an EMBL/GenBank/DDBJ whole genome shotgun (WGS) entry which is preliminary data.</text>
</comment>
<dbReference type="InterPro" id="IPR001647">
    <property type="entry name" value="HTH_TetR"/>
</dbReference>
<evidence type="ECO:0000256" key="2">
    <source>
        <dbReference type="ARBA" id="ARBA00023125"/>
    </source>
</evidence>
<dbReference type="PANTHER" id="PTHR30055:SF234">
    <property type="entry name" value="HTH-TYPE TRANSCRIPTIONAL REGULATOR BETI"/>
    <property type="match status" value="1"/>
</dbReference>
<feature type="DNA-binding region" description="H-T-H motif" evidence="4">
    <location>
        <begin position="34"/>
        <end position="53"/>
    </location>
</feature>
<evidence type="ECO:0000313" key="6">
    <source>
        <dbReference type="EMBL" id="MBH0780743.1"/>
    </source>
</evidence>
<dbReference type="AlphaFoldDB" id="A0A931N7H0"/>
<dbReference type="SUPFAM" id="SSF46689">
    <property type="entry name" value="Homeodomain-like"/>
    <property type="match status" value="1"/>
</dbReference>
<evidence type="ECO:0000313" key="7">
    <source>
        <dbReference type="Proteomes" id="UP000655751"/>
    </source>
</evidence>